<dbReference type="EMBL" id="JAWDGP010004628">
    <property type="protein sequence ID" value="KAK3762884.1"/>
    <property type="molecule type" value="Genomic_DNA"/>
</dbReference>
<organism evidence="1 2">
    <name type="scientific">Elysia crispata</name>
    <name type="common">lettuce slug</name>
    <dbReference type="NCBI Taxonomy" id="231223"/>
    <lineage>
        <taxon>Eukaryota</taxon>
        <taxon>Metazoa</taxon>
        <taxon>Spiralia</taxon>
        <taxon>Lophotrochozoa</taxon>
        <taxon>Mollusca</taxon>
        <taxon>Gastropoda</taxon>
        <taxon>Heterobranchia</taxon>
        <taxon>Euthyneura</taxon>
        <taxon>Panpulmonata</taxon>
        <taxon>Sacoglossa</taxon>
        <taxon>Placobranchoidea</taxon>
        <taxon>Plakobranchidae</taxon>
        <taxon>Elysia</taxon>
    </lineage>
</organism>
<evidence type="ECO:0000313" key="1">
    <source>
        <dbReference type="EMBL" id="KAK3762884.1"/>
    </source>
</evidence>
<dbReference type="Proteomes" id="UP001283361">
    <property type="component" value="Unassembled WGS sequence"/>
</dbReference>
<gene>
    <name evidence="1" type="ORF">RRG08_051037</name>
</gene>
<reference evidence="1" key="1">
    <citation type="journal article" date="2023" name="G3 (Bethesda)">
        <title>A reference genome for the long-term kleptoplast-retaining sea slug Elysia crispata morphotype clarki.</title>
        <authorList>
            <person name="Eastman K.E."/>
            <person name="Pendleton A.L."/>
            <person name="Shaikh M.A."/>
            <person name="Suttiyut T."/>
            <person name="Ogas R."/>
            <person name="Tomko P."/>
            <person name="Gavelis G."/>
            <person name="Widhalm J.R."/>
            <person name="Wisecaver J.H."/>
        </authorList>
    </citation>
    <scope>NUCLEOTIDE SEQUENCE</scope>
    <source>
        <strain evidence="1">ECLA1</strain>
    </source>
</reference>
<proteinExistence type="predicted"/>
<accession>A0AAE1D9X1</accession>
<keyword evidence="2" id="KW-1185">Reference proteome</keyword>
<protein>
    <submittedName>
        <fullName evidence="1">Uncharacterized protein</fullName>
    </submittedName>
</protein>
<name>A0AAE1D9X1_9GAST</name>
<sequence length="92" mass="10434">MSPPKETDAWGNSVTESIKRELYHGKARVHLHLGGPKWVATSSRIKGTSERLERESREPLSRLYSLKRLQSAAVCCNLRNIIQAGDIVEKQY</sequence>
<dbReference type="AlphaFoldDB" id="A0AAE1D9X1"/>
<evidence type="ECO:0000313" key="2">
    <source>
        <dbReference type="Proteomes" id="UP001283361"/>
    </source>
</evidence>
<comment type="caution">
    <text evidence="1">The sequence shown here is derived from an EMBL/GenBank/DDBJ whole genome shotgun (WGS) entry which is preliminary data.</text>
</comment>